<name>A0AAN5CJI8_9BILA</name>
<dbReference type="InterPro" id="IPR019425">
    <property type="entry name" value="7TM_GPCR_serpentine_rcpt_Srt"/>
</dbReference>
<evidence type="ECO:0000313" key="3">
    <source>
        <dbReference type="Proteomes" id="UP001328107"/>
    </source>
</evidence>
<accession>A0AAN5CJI8</accession>
<sequence>VYITVLLISIPNSVGTSIYVYENFMPALDALMIIGQVSWQCIHGLPAFIYLALNQSIRNLTLRALRLSK</sequence>
<reference evidence="3" key="1">
    <citation type="submission" date="2022-10" db="EMBL/GenBank/DDBJ databases">
        <title>Genome assembly of Pristionchus species.</title>
        <authorList>
            <person name="Yoshida K."/>
            <person name="Sommer R.J."/>
        </authorList>
    </citation>
    <scope>NUCLEOTIDE SEQUENCE [LARGE SCALE GENOMIC DNA]</scope>
    <source>
        <strain evidence="3">RS5460</strain>
    </source>
</reference>
<dbReference type="AlphaFoldDB" id="A0AAN5CJI8"/>
<dbReference type="PANTHER" id="PTHR23021">
    <property type="entry name" value="SERPENTINE RECEPTOR, CLASS T"/>
    <property type="match status" value="1"/>
</dbReference>
<dbReference type="Proteomes" id="UP001328107">
    <property type="component" value="Unassembled WGS sequence"/>
</dbReference>
<dbReference type="Pfam" id="PF10321">
    <property type="entry name" value="7TM_GPCR_Srt"/>
    <property type="match status" value="1"/>
</dbReference>
<evidence type="ECO:0000256" key="1">
    <source>
        <dbReference type="SAM" id="Phobius"/>
    </source>
</evidence>
<dbReference type="EMBL" id="BTRK01000004">
    <property type="protein sequence ID" value="GMR45606.1"/>
    <property type="molecule type" value="Genomic_DNA"/>
</dbReference>
<keyword evidence="1" id="KW-1133">Transmembrane helix</keyword>
<proteinExistence type="predicted"/>
<protein>
    <recommendedName>
        <fullName evidence="4">G protein-coupled receptor</fullName>
    </recommendedName>
</protein>
<comment type="caution">
    <text evidence="2">The sequence shown here is derived from an EMBL/GenBank/DDBJ whole genome shotgun (WGS) entry which is preliminary data.</text>
</comment>
<organism evidence="2 3">
    <name type="scientific">Pristionchus mayeri</name>
    <dbReference type="NCBI Taxonomy" id="1317129"/>
    <lineage>
        <taxon>Eukaryota</taxon>
        <taxon>Metazoa</taxon>
        <taxon>Ecdysozoa</taxon>
        <taxon>Nematoda</taxon>
        <taxon>Chromadorea</taxon>
        <taxon>Rhabditida</taxon>
        <taxon>Rhabditina</taxon>
        <taxon>Diplogasteromorpha</taxon>
        <taxon>Diplogasteroidea</taxon>
        <taxon>Neodiplogasteridae</taxon>
        <taxon>Pristionchus</taxon>
    </lineage>
</organism>
<keyword evidence="1" id="KW-0472">Membrane</keyword>
<feature type="non-terminal residue" evidence="2">
    <location>
        <position position="69"/>
    </location>
</feature>
<evidence type="ECO:0008006" key="4">
    <source>
        <dbReference type="Google" id="ProtNLM"/>
    </source>
</evidence>
<dbReference type="PANTHER" id="PTHR23021:SF11">
    <property type="entry name" value="SERPENTINE RECEPTOR, CLASS T"/>
    <property type="match status" value="1"/>
</dbReference>
<keyword evidence="1" id="KW-0812">Transmembrane</keyword>
<evidence type="ECO:0000313" key="2">
    <source>
        <dbReference type="EMBL" id="GMR45606.1"/>
    </source>
</evidence>
<keyword evidence="3" id="KW-1185">Reference proteome</keyword>
<gene>
    <name evidence="2" type="ORF">PMAYCL1PPCAC_15801</name>
</gene>
<feature type="non-terminal residue" evidence="2">
    <location>
        <position position="1"/>
    </location>
</feature>
<feature type="transmembrane region" description="Helical" evidence="1">
    <location>
        <begin position="30"/>
        <end position="53"/>
    </location>
</feature>